<dbReference type="Proteomes" id="UP000187209">
    <property type="component" value="Unassembled WGS sequence"/>
</dbReference>
<protein>
    <submittedName>
        <fullName evidence="2">Uncharacterized protein</fullName>
    </submittedName>
</protein>
<dbReference type="EMBL" id="MPUH01000151">
    <property type="protein sequence ID" value="OMJ88402.1"/>
    <property type="molecule type" value="Genomic_DNA"/>
</dbReference>
<feature type="coiled-coil region" evidence="1">
    <location>
        <begin position="192"/>
        <end position="332"/>
    </location>
</feature>
<evidence type="ECO:0000313" key="2">
    <source>
        <dbReference type="EMBL" id="OMJ88402.1"/>
    </source>
</evidence>
<sequence length="484" mass="57675">MLYICSSCLQKKNLTDEPTADISRRKNNFQTDESHLKHYSSILTIKENRLKEQEIILENERNTLNTIKEEIHLEKLELERQKQIVSSANSNIKAEKQALEKQFQLMEKKFQDVSEMLNDFENQKLNLEKSLKNDLMKNIEDRENGLSIKEKEVNWLQDELESKAKQFERIFMEKSGVFEVLKQELINKQMIIKKKKIKISDLKQALDGLKTSASCEANKLENLLKEILEKEENLKIKSLELDYTTAKIQEEKKRLDDLRKSLQEEKDIIDQEIKNSQRVCIEKIHQAQLLEEKSKSRIYQAELKERKLEEMIKKLQEEEKKIEERWKTIENTQTIYYEFNDLKEKYIILQRNFAAQQLELSEFKYKHSDMAWHLNGEIRKRIVSLERKEKDLSKVDKELKKEREKINKSVLLIKKTTNDLENQKDEQINEHKRLDELSREIKSPGHQKSNIYHPYQNTITNNSTKIRNSSIQRLLVSDIPISKD</sequence>
<keyword evidence="3" id="KW-1185">Reference proteome</keyword>
<evidence type="ECO:0000256" key="1">
    <source>
        <dbReference type="SAM" id="Coils"/>
    </source>
</evidence>
<reference evidence="2 3" key="1">
    <citation type="submission" date="2016-11" db="EMBL/GenBank/DDBJ databases">
        <title>The macronuclear genome of Stentor coeruleus: a giant cell with tiny introns.</title>
        <authorList>
            <person name="Slabodnick M."/>
            <person name="Ruby J.G."/>
            <person name="Reiff S.B."/>
            <person name="Swart E.C."/>
            <person name="Gosai S."/>
            <person name="Prabakaran S."/>
            <person name="Witkowska E."/>
            <person name="Larue G.E."/>
            <person name="Fisher S."/>
            <person name="Freeman R.M."/>
            <person name="Gunawardena J."/>
            <person name="Chu W."/>
            <person name="Stover N.A."/>
            <person name="Gregory B.D."/>
            <person name="Nowacki M."/>
            <person name="Derisi J."/>
            <person name="Roy S.W."/>
            <person name="Marshall W.F."/>
            <person name="Sood P."/>
        </authorList>
    </citation>
    <scope>NUCLEOTIDE SEQUENCE [LARGE SCALE GENOMIC DNA]</scope>
    <source>
        <strain evidence="2">WM001</strain>
    </source>
</reference>
<organism evidence="2 3">
    <name type="scientific">Stentor coeruleus</name>
    <dbReference type="NCBI Taxonomy" id="5963"/>
    <lineage>
        <taxon>Eukaryota</taxon>
        <taxon>Sar</taxon>
        <taxon>Alveolata</taxon>
        <taxon>Ciliophora</taxon>
        <taxon>Postciliodesmatophora</taxon>
        <taxon>Heterotrichea</taxon>
        <taxon>Heterotrichida</taxon>
        <taxon>Stentoridae</taxon>
        <taxon>Stentor</taxon>
    </lineage>
</organism>
<dbReference type="AlphaFoldDB" id="A0A1R2CHA1"/>
<proteinExistence type="predicted"/>
<feature type="coiled-coil region" evidence="1">
    <location>
        <begin position="382"/>
        <end position="440"/>
    </location>
</feature>
<evidence type="ECO:0000313" key="3">
    <source>
        <dbReference type="Proteomes" id="UP000187209"/>
    </source>
</evidence>
<name>A0A1R2CHA1_9CILI</name>
<gene>
    <name evidence="2" type="ORF">SteCoe_9621</name>
</gene>
<feature type="coiled-coil region" evidence="1">
    <location>
        <begin position="43"/>
        <end position="130"/>
    </location>
</feature>
<keyword evidence="1" id="KW-0175">Coiled coil</keyword>
<comment type="caution">
    <text evidence="2">The sequence shown here is derived from an EMBL/GenBank/DDBJ whole genome shotgun (WGS) entry which is preliminary data.</text>
</comment>
<accession>A0A1R2CHA1</accession>